<sequence length="489" mass="54677">MKLEKLLNGFEYEIIGNKDVDITTLVYDSRKVEEGSLFVCMVGAAFNAHDFIDQVIEKGAHAIVISQDVPLKEGMTYIKVKDTRIALALLSCAYFNYPSKELKVVGITGTKGKTSSSLMIKSILEHAGKKVGIIGTNGTFIGDIHEPTANTTPESYELQRIMRKMVEHDCEYCVMEVSSQALKMNRVAGIEFDYGVFTNISPDHIGPNEHKDFAEYMACKKHLFDFCKVGLFNKDDEHFEEFTKDVPCKVLTYGIEKDSDLKAEHIELYNENGELGITFDTKGLINASFKASMPGKFNAYNALVAIMICYLIDVPTKDIQNTLPQVHVLGRGQVMHVSPDYSVLIDYAHNGVSFESIISTVEQYNPNKLIVVYGSGGKRSKTRRYESGEVVAKHGGYSILTADNPRGEKIVDICKDIVVGIDKYHGEYTIIPDRKEAIYHALDMAHKGDVVLLLGKGHETYMIGEDEVTRHFSETEVLEEYKKERGLSA</sequence>
<dbReference type="GO" id="GO:0005737">
    <property type="term" value="C:cytoplasm"/>
    <property type="evidence" value="ECO:0007669"/>
    <property type="project" value="UniProtKB-SubCell"/>
</dbReference>
<protein>
    <recommendedName>
        <fullName evidence="12">UDP-N-acetylmuramoyl-L-alanyl-D-glutamate--2,6-diaminopimelate ligase</fullName>
        <ecNumber evidence="12">6.3.2.13</ecNumber>
    </recommendedName>
    <alternativeName>
        <fullName evidence="12">Meso-A2pm-adding enzyme</fullName>
    </alternativeName>
    <alternativeName>
        <fullName evidence="12">Meso-diaminopimelate-adding enzyme</fullName>
    </alternativeName>
    <alternativeName>
        <fullName evidence="12">UDP-MurNAc-L-Ala-D-Glu:meso-diaminopimelate ligase</fullName>
    </alternativeName>
    <alternativeName>
        <fullName evidence="12">UDP-MurNAc-tripeptide synthetase</fullName>
    </alternativeName>
    <alternativeName>
        <fullName evidence="12">UDP-N-acetylmuramyl-tripeptide synthetase</fullName>
    </alternativeName>
</protein>
<dbReference type="NCBIfam" id="NF001126">
    <property type="entry name" value="PRK00139.1-4"/>
    <property type="match status" value="1"/>
</dbReference>
<feature type="domain" description="Mur ligase C-terminal" evidence="15">
    <location>
        <begin position="330"/>
        <end position="457"/>
    </location>
</feature>
<evidence type="ECO:0000256" key="6">
    <source>
        <dbReference type="ARBA" id="ARBA00022741"/>
    </source>
</evidence>
<comment type="subcellular location">
    <subcellularLocation>
        <location evidence="12 13">Cytoplasm</location>
    </subcellularLocation>
</comment>
<dbReference type="InterPro" id="IPR018109">
    <property type="entry name" value="Folylpolyglutamate_synth_CS"/>
</dbReference>
<keyword evidence="7 12" id="KW-0067">ATP-binding</keyword>
<dbReference type="Pfam" id="PF02875">
    <property type="entry name" value="Mur_ligase_C"/>
    <property type="match status" value="1"/>
</dbReference>
<comment type="catalytic activity">
    <reaction evidence="12">
        <text>UDP-N-acetyl-alpha-D-muramoyl-L-alanyl-D-glutamate + meso-2,6-diaminopimelate + ATP = UDP-N-acetyl-alpha-D-muramoyl-L-alanyl-gamma-D-glutamyl-meso-2,6-diaminopimelate + ADP + phosphate + H(+)</text>
        <dbReference type="Rhea" id="RHEA:23676"/>
        <dbReference type="ChEBI" id="CHEBI:15378"/>
        <dbReference type="ChEBI" id="CHEBI:30616"/>
        <dbReference type="ChEBI" id="CHEBI:43474"/>
        <dbReference type="ChEBI" id="CHEBI:57791"/>
        <dbReference type="ChEBI" id="CHEBI:83900"/>
        <dbReference type="ChEBI" id="CHEBI:83905"/>
        <dbReference type="ChEBI" id="CHEBI:456216"/>
        <dbReference type="EC" id="6.3.2.13"/>
    </reaction>
</comment>
<dbReference type="PROSITE" id="PS01011">
    <property type="entry name" value="FOLYLPOLYGLU_SYNT_1"/>
    <property type="match status" value="1"/>
</dbReference>
<evidence type="ECO:0000256" key="10">
    <source>
        <dbReference type="ARBA" id="ARBA00023306"/>
    </source>
</evidence>
<dbReference type="Pfam" id="PF08245">
    <property type="entry name" value="Mur_ligase_M"/>
    <property type="match status" value="1"/>
</dbReference>
<proteinExistence type="inferred from homology"/>
<evidence type="ECO:0000313" key="17">
    <source>
        <dbReference type="EMBL" id="MBV3382352.1"/>
    </source>
</evidence>
<comment type="similarity">
    <text evidence="2 12">Belongs to the MurCDEF family. MurE subfamily.</text>
</comment>
<keyword evidence="3 12" id="KW-0963">Cytoplasm</keyword>
<dbReference type="InterPro" id="IPR013221">
    <property type="entry name" value="Mur_ligase_cen"/>
</dbReference>
<dbReference type="Proteomes" id="UP001196408">
    <property type="component" value="Unassembled WGS sequence"/>
</dbReference>
<feature type="domain" description="Mur ligase N-terminal catalytic" evidence="14">
    <location>
        <begin position="22"/>
        <end position="92"/>
    </location>
</feature>
<evidence type="ECO:0000313" key="20">
    <source>
        <dbReference type="Proteomes" id="UP001197492"/>
    </source>
</evidence>
<dbReference type="EMBL" id="JAHOEL010000018">
    <property type="protein sequence ID" value="MBV3392442.1"/>
    <property type="molecule type" value="Genomic_DNA"/>
</dbReference>
<name>A0AAW4MRW0_9FIRM</name>
<evidence type="ECO:0000256" key="8">
    <source>
        <dbReference type="ARBA" id="ARBA00022960"/>
    </source>
</evidence>
<feature type="binding site" evidence="12">
    <location>
        <begin position="151"/>
        <end position="152"/>
    </location>
    <ligand>
        <name>UDP-N-acetyl-alpha-D-muramoyl-L-alanyl-D-glutamate</name>
        <dbReference type="ChEBI" id="CHEBI:83900"/>
    </ligand>
</feature>
<dbReference type="GO" id="GO:0008765">
    <property type="term" value="F:UDP-N-acetylmuramoylalanyl-D-glutamate-2,6-diaminopimelate ligase activity"/>
    <property type="evidence" value="ECO:0007669"/>
    <property type="project" value="UniProtKB-UniRule"/>
</dbReference>
<gene>
    <name evidence="12" type="primary">murE</name>
    <name evidence="17" type="ORF">KSV97_03710</name>
    <name evidence="18" type="ORF">KSW06_04055</name>
</gene>
<feature type="binding site" evidence="12">
    <location>
        <begin position="109"/>
        <end position="115"/>
    </location>
    <ligand>
        <name>ATP</name>
        <dbReference type="ChEBI" id="CHEBI:30616"/>
    </ligand>
</feature>
<dbReference type="EMBL" id="JAHOEF010000016">
    <property type="protein sequence ID" value="MBV3382352.1"/>
    <property type="molecule type" value="Genomic_DNA"/>
</dbReference>
<evidence type="ECO:0000256" key="4">
    <source>
        <dbReference type="ARBA" id="ARBA00022598"/>
    </source>
</evidence>
<dbReference type="GO" id="GO:0051301">
    <property type="term" value="P:cell division"/>
    <property type="evidence" value="ECO:0007669"/>
    <property type="project" value="UniProtKB-KW"/>
</dbReference>
<dbReference type="HAMAP" id="MF_00208">
    <property type="entry name" value="MurE"/>
    <property type="match status" value="1"/>
</dbReference>
<dbReference type="GO" id="GO:0004326">
    <property type="term" value="F:tetrahydrofolylpolyglutamate synthase activity"/>
    <property type="evidence" value="ECO:0007669"/>
    <property type="project" value="InterPro"/>
</dbReference>
<comment type="PTM">
    <text evidence="12">Carboxylation is probably crucial for Mg(2+) binding and, consequently, for the gamma-phosphate positioning of ATP.</text>
</comment>
<feature type="binding site" evidence="12">
    <location>
        <position position="178"/>
    </location>
    <ligand>
        <name>UDP-N-acetyl-alpha-D-muramoyl-L-alanyl-D-glutamate</name>
        <dbReference type="ChEBI" id="CHEBI:83900"/>
    </ligand>
</feature>
<feature type="binding site" evidence="12">
    <location>
        <position position="455"/>
    </location>
    <ligand>
        <name>meso-2,6-diaminopimelate</name>
        <dbReference type="ChEBI" id="CHEBI:57791"/>
    </ligand>
</feature>
<dbReference type="InterPro" id="IPR000713">
    <property type="entry name" value="Mur_ligase_N"/>
</dbReference>
<evidence type="ECO:0000256" key="1">
    <source>
        <dbReference type="ARBA" id="ARBA00004752"/>
    </source>
</evidence>
<evidence type="ECO:0000259" key="15">
    <source>
        <dbReference type="Pfam" id="PF02875"/>
    </source>
</evidence>
<accession>A0AAW4MRW0</accession>
<dbReference type="InterPro" id="IPR004101">
    <property type="entry name" value="Mur_ligase_C"/>
</dbReference>
<comment type="cofactor">
    <cofactor evidence="12">
        <name>Mg(2+)</name>
        <dbReference type="ChEBI" id="CHEBI:18420"/>
    </cofactor>
</comment>
<evidence type="ECO:0000256" key="3">
    <source>
        <dbReference type="ARBA" id="ARBA00022490"/>
    </source>
</evidence>
<comment type="caution">
    <text evidence="17">The sequence shown here is derived from an EMBL/GenBank/DDBJ whole genome shotgun (WGS) entry which is preliminary data.</text>
</comment>
<comment type="function">
    <text evidence="12">Catalyzes the addition of meso-diaminopimelic acid to the nucleotide precursor UDP-N-acetylmuramoyl-L-alanyl-D-glutamate (UMAG) in the biosynthesis of bacterial cell-wall peptidoglycan.</text>
</comment>
<keyword evidence="4 12" id="KW-0436">Ligase</keyword>
<dbReference type="NCBIfam" id="TIGR01085">
    <property type="entry name" value="murE"/>
    <property type="match status" value="1"/>
</dbReference>
<dbReference type="GO" id="GO:0005524">
    <property type="term" value="F:ATP binding"/>
    <property type="evidence" value="ECO:0007669"/>
    <property type="project" value="UniProtKB-UniRule"/>
</dbReference>
<dbReference type="InterPro" id="IPR005761">
    <property type="entry name" value="UDP-N-AcMur-Glu-dNH2Pim_ligase"/>
</dbReference>
<dbReference type="AlphaFoldDB" id="A0AAW4MRW0"/>
<feature type="binding site" evidence="12">
    <location>
        <begin position="403"/>
        <end position="406"/>
    </location>
    <ligand>
        <name>meso-2,6-diaminopimelate</name>
        <dbReference type="ChEBI" id="CHEBI:57791"/>
    </ligand>
</feature>
<keyword evidence="5 12" id="KW-0132">Cell division</keyword>
<keyword evidence="6 12" id="KW-0547">Nucleotide-binding</keyword>
<feature type="binding site" evidence="12">
    <location>
        <position position="150"/>
    </location>
    <ligand>
        <name>UDP-N-acetyl-alpha-D-muramoyl-L-alanyl-D-glutamate</name>
        <dbReference type="ChEBI" id="CHEBI:83900"/>
    </ligand>
</feature>
<evidence type="ECO:0000256" key="11">
    <source>
        <dbReference type="ARBA" id="ARBA00023316"/>
    </source>
</evidence>
<keyword evidence="12" id="KW-0460">Magnesium</keyword>
<dbReference type="PANTHER" id="PTHR23135:SF4">
    <property type="entry name" value="UDP-N-ACETYLMURAMOYL-L-ALANYL-D-GLUTAMATE--2,6-DIAMINOPIMELATE LIGASE MURE HOMOLOG, CHLOROPLASTIC"/>
    <property type="match status" value="1"/>
</dbReference>
<keyword evidence="8 12" id="KW-0133">Cell shape</keyword>
<dbReference type="GO" id="GO:0009252">
    <property type="term" value="P:peptidoglycan biosynthetic process"/>
    <property type="evidence" value="ECO:0007669"/>
    <property type="project" value="UniProtKB-UniRule"/>
</dbReference>
<dbReference type="EC" id="6.3.2.13" evidence="12"/>
<dbReference type="Proteomes" id="UP001197492">
    <property type="component" value="Unassembled WGS sequence"/>
</dbReference>
<evidence type="ECO:0000256" key="7">
    <source>
        <dbReference type="ARBA" id="ARBA00022840"/>
    </source>
</evidence>
<evidence type="ECO:0000259" key="16">
    <source>
        <dbReference type="Pfam" id="PF08245"/>
    </source>
</evidence>
<keyword evidence="9 12" id="KW-0573">Peptidoglycan synthesis</keyword>
<evidence type="ECO:0000256" key="2">
    <source>
        <dbReference type="ARBA" id="ARBA00005898"/>
    </source>
</evidence>
<reference evidence="17 20" key="1">
    <citation type="submission" date="2021-06" db="EMBL/GenBank/DDBJ databases">
        <title>Collection of gut derived symbiotic bacterial strains cultured from healthy donors.</title>
        <authorList>
            <person name="Lin H."/>
            <person name="Littmann E."/>
            <person name="Pamer E.G."/>
        </authorList>
    </citation>
    <scope>NUCLEOTIDE SEQUENCE</scope>
    <source>
        <strain evidence="18 20">MSK.21.70</strain>
        <strain evidence="17">MSK.21.82</strain>
    </source>
</reference>
<feature type="binding site" evidence="12">
    <location>
        <position position="459"/>
    </location>
    <ligand>
        <name>meso-2,6-diaminopimelate</name>
        <dbReference type="ChEBI" id="CHEBI:57791"/>
    </ligand>
</feature>
<keyword evidence="20" id="KW-1185">Reference proteome</keyword>
<dbReference type="GO" id="GO:0000287">
    <property type="term" value="F:magnesium ion binding"/>
    <property type="evidence" value="ECO:0007669"/>
    <property type="project" value="UniProtKB-UniRule"/>
</dbReference>
<comment type="pathway">
    <text evidence="1 12 13">Cell wall biogenesis; peptidoglycan biosynthesis.</text>
</comment>
<dbReference type="GO" id="GO:0008360">
    <property type="term" value="P:regulation of cell shape"/>
    <property type="evidence" value="ECO:0007669"/>
    <property type="project" value="UniProtKB-KW"/>
</dbReference>
<feature type="binding site" evidence="12">
    <location>
        <position position="186"/>
    </location>
    <ligand>
        <name>UDP-N-acetyl-alpha-D-muramoyl-L-alanyl-D-glutamate</name>
        <dbReference type="ChEBI" id="CHEBI:83900"/>
    </ligand>
</feature>
<dbReference type="Pfam" id="PF01225">
    <property type="entry name" value="Mur_ligase"/>
    <property type="match status" value="1"/>
</dbReference>
<feature type="modified residue" description="N6-carboxylysine" evidence="12">
    <location>
        <position position="220"/>
    </location>
</feature>
<evidence type="ECO:0000256" key="9">
    <source>
        <dbReference type="ARBA" id="ARBA00022984"/>
    </source>
</evidence>
<feature type="binding site" evidence="12">
    <location>
        <position position="379"/>
    </location>
    <ligand>
        <name>meso-2,6-diaminopimelate</name>
        <dbReference type="ChEBI" id="CHEBI:57791"/>
    </ligand>
</feature>
<evidence type="ECO:0000256" key="13">
    <source>
        <dbReference type="RuleBase" id="RU004135"/>
    </source>
</evidence>
<dbReference type="PANTHER" id="PTHR23135">
    <property type="entry name" value="MUR LIGASE FAMILY MEMBER"/>
    <property type="match status" value="1"/>
</dbReference>
<feature type="domain" description="Mur ligase central" evidence="16">
    <location>
        <begin position="107"/>
        <end position="308"/>
    </location>
</feature>
<evidence type="ECO:0000313" key="18">
    <source>
        <dbReference type="EMBL" id="MBV3392442.1"/>
    </source>
</evidence>
<keyword evidence="10 12" id="KW-0131">Cell cycle</keyword>
<feature type="binding site" evidence="12">
    <location>
        <position position="29"/>
    </location>
    <ligand>
        <name>UDP-N-acetyl-alpha-D-muramoyl-L-alanyl-D-glutamate</name>
        <dbReference type="ChEBI" id="CHEBI:83900"/>
    </ligand>
</feature>
<evidence type="ECO:0000256" key="5">
    <source>
        <dbReference type="ARBA" id="ARBA00022618"/>
    </source>
</evidence>
<evidence type="ECO:0000256" key="12">
    <source>
        <dbReference type="HAMAP-Rule" id="MF_00208"/>
    </source>
</evidence>
<feature type="short sequence motif" description="Meso-diaminopimelate recognition motif" evidence="12">
    <location>
        <begin position="403"/>
        <end position="406"/>
    </location>
</feature>
<keyword evidence="11 12" id="KW-0961">Cell wall biogenesis/degradation</keyword>
<organism evidence="17 19">
    <name type="scientific">Catenibacterium mitsuokai</name>
    <dbReference type="NCBI Taxonomy" id="100886"/>
    <lineage>
        <taxon>Bacteria</taxon>
        <taxon>Bacillati</taxon>
        <taxon>Bacillota</taxon>
        <taxon>Erysipelotrichia</taxon>
        <taxon>Erysipelotrichales</taxon>
        <taxon>Coprobacillaceae</taxon>
        <taxon>Catenibacterium</taxon>
    </lineage>
</organism>
<evidence type="ECO:0000313" key="19">
    <source>
        <dbReference type="Proteomes" id="UP001196408"/>
    </source>
</evidence>
<comment type="caution">
    <text evidence="12">Lacks conserved residue(s) required for the propagation of feature annotation.</text>
</comment>
<dbReference type="GO" id="GO:0071555">
    <property type="term" value="P:cell wall organization"/>
    <property type="evidence" value="ECO:0007669"/>
    <property type="project" value="UniProtKB-KW"/>
</dbReference>
<evidence type="ECO:0000259" key="14">
    <source>
        <dbReference type="Pfam" id="PF01225"/>
    </source>
</evidence>
<dbReference type="RefSeq" id="WP_217747315.1">
    <property type="nucleotide sequence ID" value="NZ_JAHOEB010000018.1"/>
</dbReference>